<evidence type="ECO:0000256" key="4">
    <source>
        <dbReference type="ARBA" id="ARBA00022490"/>
    </source>
</evidence>
<comment type="subcellular location">
    <subcellularLocation>
        <location evidence="3">Cytoplasm</location>
        <location evidence="3">Cytosol</location>
    </subcellularLocation>
    <subcellularLocation>
        <location evidence="2">Endoplasmic reticulum</location>
    </subcellularLocation>
    <subcellularLocation>
        <location evidence="1">Mitochondrion</location>
    </subcellularLocation>
</comment>
<accession>A0A7S4L9I1</accession>
<keyword evidence="6" id="KW-0496">Mitochondrion</keyword>
<dbReference type="InterPro" id="IPR011989">
    <property type="entry name" value="ARM-like"/>
</dbReference>
<dbReference type="Gene3D" id="1.25.10.10">
    <property type="entry name" value="Leucine-rich Repeat Variant"/>
    <property type="match status" value="2"/>
</dbReference>
<dbReference type="InterPro" id="IPR000225">
    <property type="entry name" value="Armadillo"/>
</dbReference>
<evidence type="ECO:0000256" key="1">
    <source>
        <dbReference type="ARBA" id="ARBA00004173"/>
    </source>
</evidence>
<dbReference type="SUPFAM" id="SSF48371">
    <property type="entry name" value="ARM repeat"/>
    <property type="match status" value="1"/>
</dbReference>
<dbReference type="GO" id="GO:0005829">
    <property type="term" value="C:cytosol"/>
    <property type="evidence" value="ECO:0007669"/>
    <property type="project" value="UniProtKB-SubCell"/>
</dbReference>
<gene>
    <name evidence="7" type="ORF">NAES01612_LOCUS17314</name>
</gene>
<dbReference type="AlphaFoldDB" id="A0A7S4L9I1"/>
<evidence type="ECO:0000256" key="5">
    <source>
        <dbReference type="ARBA" id="ARBA00022824"/>
    </source>
</evidence>
<evidence type="ECO:0000313" key="7">
    <source>
        <dbReference type="EMBL" id="CAE2319192.1"/>
    </source>
</evidence>
<protein>
    <submittedName>
        <fullName evidence="7">Uncharacterized protein</fullName>
    </submittedName>
</protein>
<sequence length="591" mass="65561">MATDFIANPSASLATQIADACRVEKNRFRFINHETLVPTLITFLASQMEAKDNDGIVAALRGVGNLTYEIKKSREQCLENDAQGIKMVVQLLGSEHGPARRAAAGVTTNLISEEDAVQREVLMSGVSEKLIALLDDDDVVFMALRGLGNLCGLEGEKDMVMEKFIPKAVAFAREAEDNDDLLPEVFEILKVMVPTAHFWTKMKEEHVKNVALSVVMNTGLEKEGREKASDFLVTLSKSDDHRSEIMEFYDDAMAMNKTEDLICHATGIMLLAHMSLDDGEGGHKKLLKELDRVYFDLDSTDVRIQMGQAMLLGNLPHCHEDAIALAHHPDAFSLLVKYLKESEDERIHHLVAAGLRNLSIPKENKHLFKDKGVVETVMKLGKKSKNAPVKFECVRCVKGLLVDDSFEHEFYDNGGLEFLVEADESCSEEPAVRVAFEAGRIWVRLLENEERYASLIAASPLSEEAGQKKEGGAIESPLLKLLETKFDVLQAEGAKGCFLLFKGGYRPKDNMLCRRLSALLLDTDKVPVRSWCGRALNAFVGQKSEEKSGVEVLQEDEGVKVEDLLGALGTLVFDEESKEELSHLLKVLKGE</sequence>
<dbReference type="InterPro" id="IPR016024">
    <property type="entry name" value="ARM-type_fold"/>
</dbReference>
<evidence type="ECO:0000256" key="6">
    <source>
        <dbReference type="ARBA" id="ARBA00023128"/>
    </source>
</evidence>
<organism evidence="7">
    <name type="scientific">Paramoeba aestuarina</name>
    <dbReference type="NCBI Taxonomy" id="180227"/>
    <lineage>
        <taxon>Eukaryota</taxon>
        <taxon>Amoebozoa</taxon>
        <taxon>Discosea</taxon>
        <taxon>Flabellinia</taxon>
        <taxon>Dactylopodida</taxon>
        <taxon>Paramoebidae</taxon>
        <taxon>Paramoeba</taxon>
    </lineage>
</organism>
<dbReference type="PANTHER" id="PTHR10957">
    <property type="entry name" value="RAP1 GTPASE-GDP DISSOCIATION STIMULATOR 1"/>
    <property type="match status" value="1"/>
</dbReference>
<reference evidence="7" key="1">
    <citation type="submission" date="2021-01" db="EMBL/GenBank/DDBJ databases">
        <authorList>
            <person name="Corre E."/>
            <person name="Pelletier E."/>
            <person name="Niang G."/>
            <person name="Scheremetjew M."/>
            <person name="Finn R."/>
            <person name="Kale V."/>
            <person name="Holt S."/>
            <person name="Cochrane G."/>
            <person name="Meng A."/>
            <person name="Brown T."/>
            <person name="Cohen L."/>
        </authorList>
    </citation>
    <scope>NUCLEOTIDE SEQUENCE</scope>
    <source>
        <strain evidence="7">SoJaBio B1-5/56/2</strain>
    </source>
</reference>
<evidence type="ECO:0000256" key="3">
    <source>
        <dbReference type="ARBA" id="ARBA00004514"/>
    </source>
</evidence>
<keyword evidence="4" id="KW-0963">Cytoplasm</keyword>
<dbReference type="SMART" id="SM00185">
    <property type="entry name" value="ARM"/>
    <property type="match status" value="5"/>
</dbReference>
<dbReference type="InterPro" id="IPR040144">
    <property type="entry name" value="RAP1GDS1"/>
</dbReference>
<dbReference type="GO" id="GO:0005783">
    <property type="term" value="C:endoplasmic reticulum"/>
    <property type="evidence" value="ECO:0007669"/>
    <property type="project" value="UniProtKB-SubCell"/>
</dbReference>
<keyword evidence="5" id="KW-0256">Endoplasmic reticulum</keyword>
<dbReference type="EMBL" id="HBKR01026412">
    <property type="protein sequence ID" value="CAE2319192.1"/>
    <property type="molecule type" value="Transcribed_RNA"/>
</dbReference>
<dbReference type="GO" id="GO:0005739">
    <property type="term" value="C:mitochondrion"/>
    <property type="evidence" value="ECO:0007669"/>
    <property type="project" value="UniProtKB-SubCell"/>
</dbReference>
<evidence type="ECO:0000256" key="2">
    <source>
        <dbReference type="ARBA" id="ARBA00004240"/>
    </source>
</evidence>
<name>A0A7S4L9I1_9EUKA</name>
<proteinExistence type="predicted"/>
<dbReference type="GO" id="GO:0005085">
    <property type="term" value="F:guanyl-nucleotide exchange factor activity"/>
    <property type="evidence" value="ECO:0007669"/>
    <property type="project" value="InterPro"/>
</dbReference>